<dbReference type="AlphaFoldDB" id="A0A176W4F3"/>
<proteinExistence type="predicted"/>
<accession>A0A176W4F3</accession>
<evidence type="ECO:0000313" key="3">
    <source>
        <dbReference type="Proteomes" id="UP000077202"/>
    </source>
</evidence>
<sequence length="100" mass="11327">MVSTRTSSRYWLLMGVAKSELESFGNLYFTHARAMIDVVDRIRDLGRKGTDKEFRPRAPERPASRPCSSMYSPEYYDSTPAARAAVQDPPALPWSDRKGV</sequence>
<protein>
    <submittedName>
        <fullName evidence="2">Uncharacterized protein</fullName>
    </submittedName>
</protein>
<dbReference type="Proteomes" id="UP000077202">
    <property type="component" value="Unassembled WGS sequence"/>
</dbReference>
<reference evidence="2" key="1">
    <citation type="submission" date="2016-03" db="EMBL/GenBank/DDBJ databases">
        <title>Mechanisms controlling the formation of the plant cell surface in tip-growing cells are functionally conserved among land plants.</title>
        <authorList>
            <person name="Honkanen S."/>
            <person name="Jones V.A."/>
            <person name="Morieri G."/>
            <person name="Champion C."/>
            <person name="Hetherington A.J."/>
            <person name="Kelly S."/>
            <person name="Saint-Marcoux D."/>
            <person name="Proust H."/>
            <person name="Prescott H."/>
            <person name="Dolan L."/>
        </authorList>
    </citation>
    <scope>NUCLEOTIDE SEQUENCE [LARGE SCALE GENOMIC DNA]</scope>
    <source>
        <tissue evidence="2">Whole gametophyte</tissue>
    </source>
</reference>
<evidence type="ECO:0000313" key="2">
    <source>
        <dbReference type="EMBL" id="OAE27914.1"/>
    </source>
</evidence>
<feature type="compositionally biased region" description="Basic and acidic residues" evidence="1">
    <location>
        <begin position="47"/>
        <end position="63"/>
    </location>
</feature>
<feature type="region of interest" description="Disordered" evidence="1">
    <location>
        <begin position="81"/>
        <end position="100"/>
    </location>
</feature>
<gene>
    <name evidence="2" type="ORF">AXG93_3309s1100</name>
</gene>
<evidence type="ECO:0000256" key="1">
    <source>
        <dbReference type="SAM" id="MobiDB-lite"/>
    </source>
</evidence>
<keyword evidence="3" id="KW-1185">Reference proteome</keyword>
<feature type="region of interest" description="Disordered" evidence="1">
    <location>
        <begin position="47"/>
        <end position="74"/>
    </location>
</feature>
<comment type="caution">
    <text evidence="2">The sequence shown here is derived from an EMBL/GenBank/DDBJ whole genome shotgun (WGS) entry which is preliminary data.</text>
</comment>
<name>A0A176W4F3_MARPO</name>
<organism evidence="2 3">
    <name type="scientific">Marchantia polymorpha subsp. ruderalis</name>
    <dbReference type="NCBI Taxonomy" id="1480154"/>
    <lineage>
        <taxon>Eukaryota</taxon>
        <taxon>Viridiplantae</taxon>
        <taxon>Streptophyta</taxon>
        <taxon>Embryophyta</taxon>
        <taxon>Marchantiophyta</taxon>
        <taxon>Marchantiopsida</taxon>
        <taxon>Marchantiidae</taxon>
        <taxon>Marchantiales</taxon>
        <taxon>Marchantiaceae</taxon>
        <taxon>Marchantia</taxon>
    </lineage>
</organism>
<dbReference type="EMBL" id="LVLJ01001803">
    <property type="protein sequence ID" value="OAE27914.1"/>
    <property type="molecule type" value="Genomic_DNA"/>
</dbReference>